<feature type="transmembrane region" description="Helical" evidence="6">
    <location>
        <begin position="6"/>
        <end position="27"/>
    </location>
</feature>
<dbReference type="Proteomes" id="UP000494269">
    <property type="component" value="Unassembled WGS sequence"/>
</dbReference>
<reference evidence="8 9" key="1">
    <citation type="submission" date="2020-04" db="EMBL/GenBank/DDBJ databases">
        <authorList>
            <person name="De Canck E."/>
        </authorList>
    </citation>
    <scope>NUCLEOTIDE SEQUENCE [LARGE SCALE GENOMIC DNA]</scope>
    <source>
        <strain evidence="8 9">LMG 3441</strain>
    </source>
</reference>
<dbReference type="AlphaFoldDB" id="A0A6S7AGJ5"/>
<dbReference type="InterPro" id="IPR050448">
    <property type="entry name" value="OpgB/LTA_synthase_biosynth"/>
</dbReference>
<dbReference type="Pfam" id="PF00884">
    <property type="entry name" value="Sulfatase"/>
    <property type="match status" value="1"/>
</dbReference>
<evidence type="ECO:0000313" key="8">
    <source>
        <dbReference type="EMBL" id="CAB3669363.1"/>
    </source>
</evidence>
<dbReference type="PANTHER" id="PTHR47371:SF3">
    <property type="entry name" value="PHOSPHOGLYCEROL TRANSFERASE I"/>
    <property type="match status" value="1"/>
</dbReference>
<dbReference type="Gene3D" id="3.40.720.10">
    <property type="entry name" value="Alkaline Phosphatase, subunit A"/>
    <property type="match status" value="1"/>
</dbReference>
<evidence type="ECO:0000256" key="4">
    <source>
        <dbReference type="ARBA" id="ARBA00022989"/>
    </source>
</evidence>
<protein>
    <recommendedName>
        <fullName evidence="7">Sulfatase N-terminal domain-containing protein</fullName>
    </recommendedName>
</protein>
<keyword evidence="5 6" id="KW-0472">Membrane</keyword>
<evidence type="ECO:0000313" key="9">
    <source>
        <dbReference type="Proteomes" id="UP000494269"/>
    </source>
</evidence>
<feature type="transmembrane region" description="Helical" evidence="6">
    <location>
        <begin position="39"/>
        <end position="58"/>
    </location>
</feature>
<keyword evidence="2" id="KW-1003">Cell membrane</keyword>
<comment type="subcellular location">
    <subcellularLocation>
        <location evidence="1">Cell membrane</location>
        <topology evidence="1">Multi-pass membrane protein</topology>
    </subcellularLocation>
</comment>
<name>A0A6S7AGJ5_9BURK</name>
<gene>
    <name evidence="8" type="ORF">LMG3441_00987</name>
</gene>
<feature type="domain" description="Sulfatase N-terminal" evidence="7">
    <location>
        <begin position="245"/>
        <end position="489"/>
    </location>
</feature>
<dbReference type="RefSeq" id="WP_175169003.1">
    <property type="nucleotide sequence ID" value="NZ_CADIJQ010000001.1"/>
</dbReference>
<dbReference type="GO" id="GO:0005886">
    <property type="term" value="C:plasma membrane"/>
    <property type="evidence" value="ECO:0007669"/>
    <property type="project" value="UniProtKB-SubCell"/>
</dbReference>
<evidence type="ECO:0000256" key="2">
    <source>
        <dbReference type="ARBA" id="ARBA00022475"/>
    </source>
</evidence>
<feature type="transmembrane region" description="Helical" evidence="6">
    <location>
        <begin position="109"/>
        <end position="132"/>
    </location>
</feature>
<evidence type="ECO:0000256" key="1">
    <source>
        <dbReference type="ARBA" id="ARBA00004651"/>
    </source>
</evidence>
<evidence type="ECO:0000256" key="3">
    <source>
        <dbReference type="ARBA" id="ARBA00022692"/>
    </source>
</evidence>
<sequence length="541" mass="60416">MIEGYWIPLLPPYLAGLVLSLALEGLLLPRPLVPWRRPLASVGVHVGVWTMLFAFELALFRRPYFGVANVLVIELLIILVSNAKYRTLREPFIYPDFEYFVDAIRHPRLYLPFFGALNTLVAGGGYGIALWAGLALEGSMTAGAGIWLALYGPAQQAHLFDPVAPLMPFYLHTAALAASGLLLASCAGRHCRPIYEASDDLRSFGLVAALWTYAHAERQSPHELHQLAPFARLEAPQGLPASAPPDLVVVQSESFFDARRYYSALKPEVLKNFDLIKSESVRHGSLTVAAWGANTVRTEFSFLSGISGKVLGVHQYNPYRFLARNGFPTLASYLKRLGYRTVCVHPYHRSFYRRDVVLPRMGFDEFIGIEAFDDVTRDGPYVGDRALAEKVAQMLPRENDAPVYIHVITMENHGPLHWETVSDRDRRELLKCQLPGDCDDLVTYARHLRNADAMFGMLRDALKSRERPSSLCIYGDHVPIMTGVYRQLGAPVGDSDYLLWRSDAAINISDINIRAKSCDIADLAIAFLTAAQLYNPIAPRR</sequence>
<accession>A0A6S7AGJ5</accession>
<proteinExistence type="predicted"/>
<dbReference type="SUPFAM" id="SSF53649">
    <property type="entry name" value="Alkaline phosphatase-like"/>
    <property type="match status" value="1"/>
</dbReference>
<feature type="transmembrane region" description="Helical" evidence="6">
    <location>
        <begin position="64"/>
        <end position="83"/>
    </location>
</feature>
<dbReference type="EMBL" id="CADIJQ010000001">
    <property type="protein sequence ID" value="CAB3669363.1"/>
    <property type="molecule type" value="Genomic_DNA"/>
</dbReference>
<organism evidence="8 9">
    <name type="scientific">Achromobacter kerstersii</name>
    <dbReference type="NCBI Taxonomy" id="1353890"/>
    <lineage>
        <taxon>Bacteria</taxon>
        <taxon>Pseudomonadati</taxon>
        <taxon>Pseudomonadota</taxon>
        <taxon>Betaproteobacteria</taxon>
        <taxon>Burkholderiales</taxon>
        <taxon>Alcaligenaceae</taxon>
        <taxon>Achromobacter</taxon>
    </lineage>
</organism>
<dbReference type="CDD" id="cd16015">
    <property type="entry name" value="LTA_synthase"/>
    <property type="match status" value="1"/>
</dbReference>
<evidence type="ECO:0000259" key="7">
    <source>
        <dbReference type="Pfam" id="PF00884"/>
    </source>
</evidence>
<dbReference type="PANTHER" id="PTHR47371">
    <property type="entry name" value="LIPOTEICHOIC ACID SYNTHASE"/>
    <property type="match status" value="1"/>
</dbReference>
<keyword evidence="9" id="KW-1185">Reference proteome</keyword>
<dbReference type="InterPro" id="IPR017850">
    <property type="entry name" value="Alkaline_phosphatase_core_sf"/>
</dbReference>
<keyword evidence="3 6" id="KW-0812">Transmembrane</keyword>
<evidence type="ECO:0000256" key="6">
    <source>
        <dbReference type="SAM" id="Phobius"/>
    </source>
</evidence>
<dbReference type="InterPro" id="IPR000917">
    <property type="entry name" value="Sulfatase_N"/>
</dbReference>
<keyword evidence="4 6" id="KW-1133">Transmembrane helix</keyword>
<evidence type="ECO:0000256" key="5">
    <source>
        <dbReference type="ARBA" id="ARBA00023136"/>
    </source>
</evidence>